<dbReference type="PROSITE" id="PS50011">
    <property type="entry name" value="PROTEIN_KINASE_DOM"/>
    <property type="match status" value="1"/>
</dbReference>
<dbReference type="SUPFAM" id="SSF56112">
    <property type="entry name" value="Protein kinase-like (PK-like)"/>
    <property type="match status" value="1"/>
</dbReference>
<evidence type="ECO:0000259" key="3">
    <source>
        <dbReference type="PROSITE" id="PS50011"/>
    </source>
</evidence>
<dbReference type="EMBL" id="MLAK01000117">
    <property type="protein sequence ID" value="OHT16335.1"/>
    <property type="molecule type" value="Genomic_DNA"/>
</dbReference>
<evidence type="ECO:0000313" key="4">
    <source>
        <dbReference type="EMBL" id="OHT16335.1"/>
    </source>
</evidence>
<sequence length="383" mass="44320">MSNFTATGKLDSYTILECTNITLSSRSHNCRSMESKRIFRMKIIPKYNIGRFLTRDQLETEIKIIKQVNHENLIKVHEIFDDENNIYIISNLFSSDPLTNLINSQSNIAESRLHHIMNQFINALLYLQANCITIRCLRPENIMIDIHDNICITDFSYSTVASQSDMLDDFYDTSIYCPPEMLAHESYNGYLVDVWCLGIIFYQIINHVAPWNGYDLLAEINSHELPKTSNMSISEYNLLTKMLEKNQTRRHSLIQIQNHFWIQNPKINDKNQTYTLLRTNTFTNNKCSLQKRHSDPLSAVGGNFEHTQKLEIPSISATTKIFSAIESKPRFTPTTLKQRTNSMITKKALPMLNGNATKRKNVDTSPIKRYFMHNPVPLNTLLE</sequence>
<dbReference type="InterPro" id="IPR011009">
    <property type="entry name" value="Kinase-like_dom_sf"/>
</dbReference>
<feature type="domain" description="Protein kinase" evidence="3">
    <location>
        <begin position="1"/>
        <end position="262"/>
    </location>
</feature>
<dbReference type="RefSeq" id="XP_068369471.1">
    <property type="nucleotide sequence ID" value="XM_068514013.1"/>
</dbReference>
<dbReference type="AlphaFoldDB" id="A0A1J4KYL8"/>
<keyword evidence="2" id="KW-0067">ATP-binding</keyword>
<keyword evidence="4" id="KW-0808">Transferase</keyword>
<keyword evidence="5" id="KW-1185">Reference proteome</keyword>
<dbReference type="GO" id="GO:0004674">
    <property type="term" value="F:protein serine/threonine kinase activity"/>
    <property type="evidence" value="ECO:0007669"/>
    <property type="project" value="TreeGrafter"/>
</dbReference>
<dbReference type="PANTHER" id="PTHR24346:SF30">
    <property type="entry name" value="MATERNAL EMBRYONIC LEUCINE ZIPPER KINASE"/>
    <property type="match status" value="1"/>
</dbReference>
<dbReference type="VEuPathDB" id="TrichDB:TRFO_41856"/>
<dbReference type="Proteomes" id="UP000179807">
    <property type="component" value="Unassembled WGS sequence"/>
</dbReference>
<dbReference type="Pfam" id="PF00069">
    <property type="entry name" value="Pkinase"/>
    <property type="match status" value="1"/>
</dbReference>
<comment type="caution">
    <text evidence="4">The sequence shown here is derived from an EMBL/GenBank/DDBJ whole genome shotgun (WGS) entry which is preliminary data.</text>
</comment>
<dbReference type="Gene3D" id="1.10.510.10">
    <property type="entry name" value="Transferase(Phosphotransferase) domain 1"/>
    <property type="match status" value="1"/>
</dbReference>
<keyword evidence="1" id="KW-0547">Nucleotide-binding</keyword>
<accession>A0A1J4KYL8</accession>
<dbReference type="PANTHER" id="PTHR24346">
    <property type="entry name" value="MAP/MICROTUBULE AFFINITY-REGULATING KINASE"/>
    <property type="match status" value="1"/>
</dbReference>
<name>A0A1J4KYL8_9EUKA</name>
<gene>
    <name evidence="4" type="ORF">TRFO_41856</name>
</gene>
<dbReference type="GeneID" id="94848717"/>
<evidence type="ECO:0000256" key="1">
    <source>
        <dbReference type="ARBA" id="ARBA00022741"/>
    </source>
</evidence>
<evidence type="ECO:0000256" key="2">
    <source>
        <dbReference type="ARBA" id="ARBA00022840"/>
    </source>
</evidence>
<dbReference type="GO" id="GO:0005737">
    <property type="term" value="C:cytoplasm"/>
    <property type="evidence" value="ECO:0007669"/>
    <property type="project" value="TreeGrafter"/>
</dbReference>
<dbReference type="GO" id="GO:0005524">
    <property type="term" value="F:ATP binding"/>
    <property type="evidence" value="ECO:0007669"/>
    <property type="project" value="UniProtKB-KW"/>
</dbReference>
<reference evidence="4" key="1">
    <citation type="submission" date="2016-10" db="EMBL/GenBank/DDBJ databases">
        <authorList>
            <person name="Benchimol M."/>
            <person name="Almeida L.G."/>
            <person name="Vasconcelos A.T."/>
            <person name="Perreira-Neves A."/>
            <person name="Rosa I.A."/>
            <person name="Tasca T."/>
            <person name="Bogo M.R."/>
            <person name="de Souza W."/>
        </authorList>
    </citation>
    <scope>NUCLEOTIDE SEQUENCE [LARGE SCALE GENOMIC DNA]</scope>
    <source>
        <strain evidence="4">K</strain>
    </source>
</reference>
<dbReference type="OrthoDB" id="3049493at2759"/>
<dbReference type="GO" id="GO:0035556">
    <property type="term" value="P:intracellular signal transduction"/>
    <property type="evidence" value="ECO:0007669"/>
    <property type="project" value="TreeGrafter"/>
</dbReference>
<proteinExistence type="predicted"/>
<organism evidence="4 5">
    <name type="scientific">Tritrichomonas foetus</name>
    <dbReference type="NCBI Taxonomy" id="1144522"/>
    <lineage>
        <taxon>Eukaryota</taxon>
        <taxon>Metamonada</taxon>
        <taxon>Parabasalia</taxon>
        <taxon>Tritrichomonadida</taxon>
        <taxon>Tritrichomonadidae</taxon>
        <taxon>Tritrichomonas</taxon>
    </lineage>
</organism>
<dbReference type="InterPro" id="IPR000719">
    <property type="entry name" value="Prot_kinase_dom"/>
</dbReference>
<protein>
    <submittedName>
        <fullName evidence="4">CAMK family protein kinase</fullName>
    </submittedName>
</protein>
<evidence type="ECO:0000313" key="5">
    <source>
        <dbReference type="Proteomes" id="UP000179807"/>
    </source>
</evidence>
<keyword evidence="4" id="KW-0418">Kinase</keyword>